<reference evidence="3" key="1">
    <citation type="submission" date="2022-10" db="EMBL/GenBank/DDBJ databases">
        <title>Flavobacterium sp. nov., a bacterium isolated from lake sediment.</title>
        <authorList>
            <person name="Qu J.-H."/>
        </authorList>
    </citation>
    <scope>NUCLEOTIDE SEQUENCE</scope>
    <source>
        <strain evidence="3">TH16-21</strain>
    </source>
</reference>
<organism evidence="3 4">
    <name type="scientific">Flavobacterium lacisediminis</name>
    <dbReference type="NCBI Taxonomy" id="2989705"/>
    <lineage>
        <taxon>Bacteria</taxon>
        <taxon>Pseudomonadati</taxon>
        <taxon>Bacteroidota</taxon>
        <taxon>Flavobacteriia</taxon>
        <taxon>Flavobacteriales</taxon>
        <taxon>Flavobacteriaceae</taxon>
        <taxon>Flavobacterium</taxon>
    </lineage>
</organism>
<evidence type="ECO:0000313" key="3">
    <source>
        <dbReference type="EMBL" id="MCW1149165.1"/>
    </source>
</evidence>
<keyword evidence="1" id="KW-0812">Transmembrane</keyword>
<sequence length="225" mass="25807">MNKYYLHNGTENIGPFNIEELKQQNITRNTQVWFEGMEDWKEAGTIEELKILFPVLPPPLKKDNTENKTSEQPIQKEEKDYSKLFKILKRLAIAVLIALIILFVLNIIDKQSSTSTYQESVMTIQEIEGHSPLNYLQADGTYNTNFIGDKVKINGVITNTATVTTYKDVTVRVNFYSKTNTLIGSEDYTLYEFYPPNSKQEFKLKVKAYSNVSTLGWEVINASVK</sequence>
<evidence type="ECO:0000313" key="4">
    <source>
        <dbReference type="Proteomes" id="UP001165677"/>
    </source>
</evidence>
<dbReference type="Pfam" id="PF14237">
    <property type="entry name" value="GYF_2"/>
    <property type="match status" value="1"/>
</dbReference>
<dbReference type="Proteomes" id="UP001165677">
    <property type="component" value="Unassembled WGS sequence"/>
</dbReference>
<dbReference type="EMBL" id="JAPCIO010000014">
    <property type="protein sequence ID" value="MCW1149165.1"/>
    <property type="molecule type" value="Genomic_DNA"/>
</dbReference>
<comment type="caution">
    <text evidence="3">The sequence shown here is derived from an EMBL/GenBank/DDBJ whole genome shotgun (WGS) entry which is preliminary data.</text>
</comment>
<accession>A0ABT3EM65</accession>
<feature type="transmembrane region" description="Helical" evidence="1">
    <location>
        <begin position="91"/>
        <end position="108"/>
    </location>
</feature>
<evidence type="ECO:0000256" key="1">
    <source>
        <dbReference type="SAM" id="Phobius"/>
    </source>
</evidence>
<name>A0ABT3EM65_9FLAO</name>
<gene>
    <name evidence="3" type="ORF">OJ995_13125</name>
</gene>
<dbReference type="InterPro" id="IPR025640">
    <property type="entry name" value="GYF_2"/>
</dbReference>
<protein>
    <submittedName>
        <fullName evidence="3">DUF4339 domain-containing protein</fullName>
    </submittedName>
</protein>
<keyword evidence="4" id="KW-1185">Reference proteome</keyword>
<keyword evidence="1" id="KW-1133">Transmembrane helix</keyword>
<keyword evidence="1" id="KW-0472">Membrane</keyword>
<feature type="domain" description="GYF" evidence="2">
    <location>
        <begin position="4"/>
        <end position="49"/>
    </location>
</feature>
<proteinExistence type="predicted"/>
<dbReference type="RefSeq" id="WP_264369850.1">
    <property type="nucleotide sequence ID" value="NZ_JAPCIO010000014.1"/>
</dbReference>
<evidence type="ECO:0000259" key="2">
    <source>
        <dbReference type="Pfam" id="PF14237"/>
    </source>
</evidence>